<dbReference type="EMBL" id="OV651816">
    <property type="protein sequence ID" value="CAH1110235.1"/>
    <property type="molecule type" value="Genomic_DNA"/>
</dbReference>
<dbReference type="GO" id="GO:0055120">
    <property type="term" value="C:striated muscle dense body"/>
    <property type="evidence" value="ECO:0007669"/>
    <property type="project" value="TreeGrafter"/>
</dbReference>
<organism evidence="3 4">
    <name type="scientific">Psylliodes chrysocephalus</name>
    <dbReference type="NCBI Taxonomy" id="3402493"/>
    <lineage>
        <taxon>Eukaryota</taxon>
        <taxon>Metazoa</taxon>
        <taxon>Ecdysozoa</taxon>
        <taxon>Arthropoda</taxon>
        <taxon>Hexapoda</taxon>
        <taxon>Insecta</taxon>
        <taxon>Pterygota</taxon>
        <taxon>Neoptera</taxon>
        <taxon>Endopterygota</taxon>
        <taxon>Coleoptera</taxon>
        <taxon>Polyphaga</taxon>
        <taxon>Cucujiformia</taxon>
        <taxon>Chrysomeloidea</taxon>
        <taxon>Chrysomelidae</taxon>
        <taxon>Galerucinae</taxon>
        <taxon>Alticini</taxon>
        <taxon>Psylliodes</taxon>
    </lineage>
</organism>
<sequence>MGSLPNLHELGKLEGEEQGYRPGPALGHLCGGCNGTLTQAEKSKILHRFSGHNRITKARSNPQESNKIIYDEFPGEHSTYSPMSARSRLNLHLHGNVRRRDSINSSIGATSVRRLLAVVRGGTHGGHNGRGGCGTASTKKILIINLVVICFSHLFSTVAFLPFLALQSSVSVWYQPVNEDVTTITTGSLFVASSFAIAAVVALIAPCILKRIDASVTIAICNGAMILFYLSHLYQFLYVTIPAYLLLGLIQGMLTSSHISFLLILSQRITSLFHEEDEEGRLARRTVIVRRVARAFRGSNDFGLIVGSVLSAMLITCTVNLKTNGQVMDNSTYVLNDCPLNSSYPPTHCQNTTNFNPSSLYDYSAFLDDIFDKSEDGRLCGAQACPVSSSSTNSTLMTESGFRILPSKSADILIGVYGAMCGVALILSILGLDRIKMPVYQDPLERGEAMAAIRAVKESFRDPRLQMAAPLAIFIGIEQAFMYAGFSKSYVVCTLGIHRLNLVFLAMGVLQSIAACTLSMFLRTIRRYYVVGVGFTFHGCLLMVLILWNPTEDDPALFYVISASWGVCNAIWEMLSFTFLTGQYTNNWEAAFANSIFFKFLGLSLFFGLHGLLCNVWKLYSLSFLLVVAVVSFAWLEVRLENVRKVKHITRL</sequence>
<feature type="transmembrane region" description="Helical" evidence="2">
    <location>
        <begin position="184"/>
        <end position="209"/>
    </location>
</feature>
<proteinExistence type="inferred from homology"/>
<feature type="transmembrane region" description="Helical" evidence="2">
    <location>
        <begin position="556"/>
        <end position="580"/>
    </location>
</feature>
<feature type="transmembrane region" description="Helical" evidence="2">
    <location>
        <begin position="528"/>
        <end position="550"/>
    </location>
</feature>
<feature type="transmembrane region" description="Helical" evidence="2">
    <location>
        <begin position="302"/>
        <end position="321"/>
    </location>
</feature>
<dbReference type="GO" id="GO:0006937">
    <property type="term" value="P:regulation of muscle contraction"/>
    <property type="evidence" value="ECO:0007669"/>
    <property type="project" value="TreeGrafter"/>
</dbReference>
<dbReference type="Proteomes" id="UP001153636">
    <property type="component" value="Chromosome 4"/>
</dbReference>
<evidence type="ECO:0000313" key="4">
    <source>
        <dbReference type="Proteomes" id="UP001153636"/>
    </source>
</evidence>
<dbReference type="PANTHER" id="PTHR19444">
    <property type="entry name" value="UNC-93 RELATED"/>
    <property type="match status" value="1"/>
</dbReference>
<dbReference type="GO" id="GO:0005886">
    <property type="term" value="C:plasma membrane"/>
    <property type="evidence" value="ECO:0007669"/>
    <property type="project" value="TreeGrafter"/>
</dbReference>
<evidence type="ECO:0000256" key="2">
    <source>
        <dbReference type="SAM" id="Phobius"/>
    </source>
</evidence>
<keyword evidence="2" id="KW-1133">Transmembrane helix</keyword>
<feature type="transmembrane region" description="Helical" evidence="2">
    <location>
        <begin position="412"/>
        <end position="432"/>
    </location>
</feature>
<keyword evidence="2" id="KW-0472">Membrane</keyword>
<dbReference type="AlphaFoldDB" id="A0A9P0D186"/>
<dbReference type="OrthoDB" id="10010517at2759"/>
<keyword evidence="2" id="KW-0812">Transmembrane</keyword>
<evidence type="ECO:0000256" key="1">
    <source>
        <dbReference type="ARBA" id="ARBA00009172"/>
    </source>
</evidence>
<dbReference type="InterPro" id="IPR036259">
    <property type="entry name" value="MFS_trans_sf"/>
</dbReference>
<feature type="transmembrane region" description="Helical" evidence="2">
    <location>
        <begin position="592"/>
        <end position="613"/>
    </location>
</feature>
<keyword evidence="4" id="KW-1185">Reference proteome</keyword>
<gene>
    <name evidence="3" type="ORF">PSYICH_LOCUS9968</name>
</gene>
<evidence type="ECO:0000313" key="3">
    <source>
        <dbReference type="EMBL" id="CAH1110235.1"/>
    </source>
</evidence>
<name>A0A9P0D186_9CUCU</name>
<feature type="transmembrane region" description="Helical" evidence="2">
    <location>
        <begin position="243"/>
        <end position="265"/>
    </location>
</feature>
<dbReference type="PANTHER" id="PTHR19444:SF11">
    <property type="entry name" value="UNC93-LIKE PROTEIN"/>
    <property type="match status" value="1"/>
</dbReference>
<dbReference type="GO" id="GO:0043266">
    <property type="term" value="P:regulation of potassium ion transport"/>
    <property type="evidence" value="ECO:0007669"/>
    <property type="project" value="TreeGrafter"/>
</dbReference>
<feature type="transmembrane region" description="Helical" evidence="2">
    <location>
        <begin position="498"/>
        <end position="521"/>
    </location>
</feature>
<dbReference type="GO" id="GO:0015459">
    <property type="term" value="F:potassium channel regulator activity"/>
    <property type="evidence" value="ECO:0007669"/>
    <property type="project" value="TreeGrafter"/>
</dbReference>
<dbReference type="Gene3D" id="1.20.1250.20">
    <property type="entry name" value="MFS general substrate transporter like domains"/>
    <property type="match status" value="1"/>
</dbReference>
<evidence type="ECO:0008006" key="5">
    <source>
        <dbReference type="Google" id="ProtNLM"/>
    </source>
</evidence>
<feature type="transmembrane region" description="Helical" evidence="2">
    <location>
        <begin position="619"/>
        <end position="638"/>
    </location>
</feature>
<comment type="similarity">
    <text evidence="1">Belongs to the unc-93 family.</text>
</comment>
<dbReference type="SUPFAM" id="SSF103473">
    <property type="entry name" value="MFS general substrate transporter"/>
    <property type="match status" value="1"/>
</dbReference>
<reference evidence="3" key="1">
    <citation type="submission" date="2022-01" db="EMBL/GenBank/DDBJ databases">
        <authorList>
            <person name="King R."/>
        </authorList>
    </citation>
    <scope>NUCLEOTIDE SEQUENCE</scope>
</reference>
<feature type="transmembrane region" description="Helical" evidence="2">
    <location>
        <begin position="467"/>
        <end position="486"/>
    </location>
</feature>
<feature type="transmembrane region" description="Helical" evidence="2">
    <location>
        <begin position="142"/>
        <end position="164"/>
    </location>
</feature>
<protein>
    <recommendedName>
        <fullName evidence="5">UNC93-like protein</fullName>
    </recommendedName>
</protein>
<dbReference type="InterPro" id="IPR051951">
    <property type="entry name" value="UNC-93_regulatory"/>
</dbReference>
<feature type="transmembrane region" description="Helical" evidence="2">
    <location>
        <begin position="216"/>
        <end position="237"/>
    </location>
</feature>
<accession>A0A9P0D186</accession>